<dbReference type="RefSeq" id="XP_014148574.1">
    <property type="nucleotide sequence ID" value="XM_014293099.1"/>
</dbReference>
<keyword evidence="2" id="KW-1185">Reference proteome</keyword>
<dbReference type="Proteomes" id="UP000054560">
    <property type="component" value="Unassembled WGS sequence"/>
</dbReference>
<evidence type="ECO:0000313" key="2">
    <source>
        <dbReference type="Proteomes" id="UP000054560"/>
    </source>
</evidence>
<dbReference type="GeneID" id="25913293"/>
<name>A0A0L0FD46_9EUKA</name>
<gene>
    <name evidence="1" type="ORF">SARC_12789</name>
</gene>
<organism evidence="1 2">
    <name type="scientific">Sphaeroforma arctica JP610</name>
    <dbReference type="NCBI Taxonomy" id="667725"/>
    <lineage>
        <taxon>Eukaryota</taxon>
        <taxon>Ichthyosporea</taxon>
        <taxon>Ichthyophonida</taxon>
        <taxon>Sphaeroforma</taxon>
    </lineage>
</organism>
<dbReference type="AlphaFoldDB" id="A0A0L0FD46"/>
<accession>A0A0L0FD46</accession>
<dbReference type="EMBL" id="KQ244180">
    <property type="protein sequence ID" value="KNC74672.1"/>
    <property type="molecule type" value="Genomic_DNA"/>
</dbReference>
<protein>
    <submittedName>
        <fullName evidence="1">Uncharacterized protein</fullName>
    </submittedName>
</protein>
<reference evidence="1 2" key="1">
    <citation type="submission" date="2011-02" db="EMBL/GenBank/DDBJ databases">
        <title>The Genome Sequence of Sphaeroforma arctica JP610.</title>
        <authorList>
            <consortium name="The Broad Institute Genome Sequencing Platform"/>
            <person name="Russ C."/>
            <person name="Cuomo C."/>
            <person name="Young S.K."/>
            <person name="Zeng Q."/>
            <person name="Gargeya S."/>
            <person name="Alvarado L."/>
            <person name="Berlin A."/>
            <person name="Chapman S.B."/>
            <person name="Chen Z."/>
            <person name="Freedman E."/>
            <person name="Gellesch M."/>
            <person name="Goldberg J."/>
            <person name="Griggs A."/>
            <person name="Gujja S."/>
            <person name="Heilman E."/>
            <person name="Heiman D."/>
            <person name="Howarth C."/>
            <person name="Mehta T."/>
            <person name="Neiman D."/>
            <person name="Pearson M."/>
            <person name="Roberts A."/>
            <person name="Saif S."/>
            <person name="Shea T."/>
            <person name="Shenoy N."/>
            <person name="Sisk P."/>
            <person name="Stolte C."/>
            <person name="Sykes S."/>
            <person name="White J."/>
            <person name="Yandava C."/>
            <person name="Burger G."/>
            <person name="Gray M.W."/>
            <person name="Holland P.W.H."/>
            <person name="King N."/>
            <person name="Lang F.B.F."/>
            <person name="Roger A.J."/>
            <person name="Ruiz-Trillo I."/>
            <person name="Haas B."/>
            <person name="Nusbaum C."/>
            <person name="Birren B."/>
        </authorList>
    </citation>
    <scope>NUCLEOTIDE SEQUENCE [LARGE SCALE GENOMIC DNA]</scope>
    <source>
        <strain evidence="1 2">JP610</strain>
    </source>
</reference>
<feature type="non-terminal residue" evidence="1">
    <location>
        <position position="1"/>
    </location>
</feature>
<evidence type="ECO:0000313" key="1">
    <source>
        <dbReference type="EMBL" id="KNC74672.1"/>
    </source>
</evidence>
<sequence length="82" mass="9435">IICSKNKNDSYERFNTDIWRMLNVVKNWGKGNTVLPVFDGKRVGAKRANAVGLRLRKRMHALAEVERMLIEGVNEGESIYKE</sequence>
<proteinExistence type="predicted"/>